<name>A0A066XKQ7_COLSU</name>
<organism evidence="9 10">
    <name type="scientific">Colletotrichum sublineola</name>
    <name type="common">Sorghum anthracnose fungus</name>
    <dbReference type="NCBI Taxonomy" id="1173701"/>
    <lineage>
        <taxon>Eukaryota</taxon>
        <taxon>Fungi</taxon>
        <taxon>Dikarya</taxon>
        <taxon>Ascomycota</taxon>
        <taxon>Pezizomycotina</taxon>
        <taxon>Sordariomycetes</taxon>
        <taxon>Hypocreomycetidae</taxon>
        <taxon>Glomerellales</taxon>
        <taxon>Glomerellaceae</taxon>
        <taxon>Colletotrichum</taxon>
        <taxon>Colletotrichum graminicola species complex</taxon>
    </lineage>
</organism>
<dbReference type="HOGENOM" id="CLU_028200_0_1_1"/>
<comment type="subcellular location">
    <subcellularLocation>
        <location evidence="1">Membrane</location>
        <topology evidence="1">Multi-pass membrane protein</topology>
    </subcellularLocation>
</comment>
<evidence type="ECO:0000256" key="2">
    <source>
        <dbReference type="ARBA" id="ARBA00022692"/>
    </source>
</evidence>
<keyword evidence="2 7" id="KW-0812">Transmembrane</keyword>
<evidence type="ECO:0000259" key="8">
    <source>
        <dbReference type="Pfam" id="PF20684"/>
    </source>
</evidence>
<dbReference type="InterPro" id="IPR049326">
    <property type="entry name" value="Rhodopsin_dom_fungi"/>
</dbReference>
<dbReference type="AlphaFoldDB" id="A0A066XKQ7"/>
<evidence type="ECO:0000313" key="9">
    <source>
        <dbReference type="EMBL" id="KDN68214.1"/>
    </source>
</evidence>
<feature type="transmembrane region" description="Helical" evidence="7">
    <location>
        <begin position="188"/>
        <end position="208"/>
    </location>
</feature>
<dbReference type="STRING" id="1173701.A0A066XKQ7"/>
<reference evidence="10" key="1">
    <citation type="journal article" date="2014" name="Genome Announc.">
        <title>Draft genome sequence of Colletotrichum sublineola, a destructive pathogen of cultivated sorghum.</title>
        <authorList>
            <person name="Baroncelli R."/>
            <person name="Sanz-Martin J.M."/>
            <person name="Rech G.E."/>
            <person name="Sukno S.A."/>
            <person name="Thon M.R."/>
        </authorList>
    </citation>
    <scope>NUCLEOTIDE SEQUENCE [LARGE SCALE GENOMIC DNA]</scope>
    <source>
        <strain evidence="10">TX430BB</strain>
    </source>
</reference>
<feature type="transmembrane region" description="Helical" evidence="7">
    <location>
        <begin position="25"/>
        <end position="44"/>
    </location>
</feature>
<feature type="compositionally biased region" description="Low complexity" evidence="6">
    <location>
        <begin position="288"/>
        <end position="299"/>
    </location>
</feature>
<proteinExistence type="inferred from homology"/>
<sequence>MHTDVLRTRRSNTRIGNIPLWWDDWTAMISLFFLMLTLGCGIASKISPEISKNFVRAVVNPVVLQTSNLALVFTTGMWNQEMPSPSFKVSAKVSICAMYLRIFVTRWTRIFVIGLIVSLVAQHFLFFFMVLFQCTPIQYVWDKSIPGSCLNVTALGYSGAALTITYDCILIVLPLPQLLKLHVDVRKKLVLILLLALGSVACVASMVRLKVLVTFTNTYDATWDNVEINIWSTLEIDLAMICGSLPALLPLFSKMKEKMGSFTHRRHNESVAESENQIKLGDTVQFRASDQSDASPDSPSKLEEMGCNVSPSGTHS</sequence>
<feature type="domain" description="Rhodopsin" evidence="8">
    <location>
        <begin position="19"/>
        <end position="254"/>
    </location>
</feature>
<evidence type="ECO:0000256" key="7">
    <source>
        <dbReference type="SAM" id="Phobius"/>
    </source>
</evidence>
<feature type="transmembrane region" description="Helical" evidence="7">
    <location>
        <begin position="228"/>
        <end position="252"/>
    </location>
</feature>
<keyword evidence="4 7" id="KW-0472">Membrane</keyword>
<dbReference type="Pfam" id="PF20684">
    <property type="entry name" value="Fung_rhodopsin"/>
    <property type="match status" value="1"/>
</dbReference>
<evidence type="ECO:0000256" key="1">
    <source>
        <dbReference type="ARBA" id="ARBA00004141"/>
    </source>
</evidence>
<feature type="transmembrane region" description="Helical" evidence="7">
    <location>
        <begin position="152"/>
        <end position="176"/>
    </location>
</feature>
<evidence type="ECO:0000313" key="10">
    <source>
        <dbReference type="Proteomes" id="UP000027238"/>
    </source>
</evidence>
<dbReference type="PANTHER" id="PTHR33048">
    <property type="entry name" value="PTH11-LIKE INTEGRAL MEMBRANE PROTEIN (AFU_ORTHOLOGUE AFUA_5G11245)"/>
    <property type="match status" value="1"/>
</dbReference>
<dbReference type="Proteomes" id="UP000027238">
    <property type="component" value="Unassembled WGS sequence"/>
</dbReference>
<dbReference type="eggNOG" id="ENOG502SN7T">
    <property type="taxonomic scope" value="Eukaryota"/>
</dbReference>
<dbReference type="EMBL" id="JMSE01000705">
    <property type="protein sequence ID" value="KDN68214.1"/>
    <property type="molecule type" value="Genomic_DNA"/>
</dbReference>
<feature type="transmembrane region" description="Helical" evidence="7">
    <location>
        <begin position="110"/>
        <end position="132"/>
    </location>
</feature>
<dbReference type="InterPro" id="IPR052337">
    <property type="entry name" value="SAT4-like"/>
</dbReference>
<evidence type="ECO:0000256" key="3">
    <source>
        <dbReference type="ARBA" id="ARBA00022989"/>
    </source>
</evidence>
<dbReference type="GO" id="GO:0016020">
    <property type="term" value="C:membrane"/>
    <property type="evidence" value="ECO:0007669"/>
    <property type="project" value="UniProtKB-SubCell"/>
</dbReference>
<keyword evidence="10" id="KW-1185">Reference proteome</keyword>
<dbReference type="OrthoDB" id="5329176at2759"/>
<protein>
    <submittedName>
        <fullName evidence="9">Putative CFEM domain-containing protein</fullName>
    </submittedName>
</protein>
<accession>A0A066XKQ7</accession>
<gene>
    <name evidence="9" type="ORF">CSUB01_12016</name>
</gene>
<feature type="region of interest" description="Disordered" evidence="6">
    <location>
        <begin position="263"/>
        <end position="316"/>
    </location>
</feature>
<evidence type="ECO:0000256" key="4">
    <source>
        <dbReference type="ARBA" id="ARBA00023136"/>
    </source>
</evidence>
<keyword evidence="3 7" id="KW-1133">Transmembrane helix</keyword>
<evidence type="ECO:0000256" key="6">
    <source>
        <dbReference type="SAM" id="MobiDB-lite"/>
    </source>
</evidence>
<evidence type="ECO:0000256" key="5">
    <source>
        <dbReference type="ARBA" id="ARBA00038359"/>
    </source>
</evidence>
<dbReference type="PANTHER" id="PTHR33048:SF47">
    <property type="entry name" value="INTEGRAL MEMBRANE PROTEIN-RELATED"/>
    <property type="match status" value="1"/>
</dbReference>
<comment type="caution">
    <text evidence="9">The sequence shown here is derived from an EMBL/GenBank/DDBJ whole genome shotgun (WGS) entry which is preliminary data.</text>
</comment>
<comment type="similarity">
    <text evidence="5">Belongs to the SAT4 family.</text>
</comment>